<name>A0ABD1NSS9_9LAMI</name>
<dbReference type="Proteomes" id="UP001604336">
    <property type="component" value="Unassembled WGS sequence"/>
</dbReference>
<evidence type="ECO:0000313" key="3">
    <source>
        <dbReference type="Proteomes" id="UP001604336"/>
    </source>
</evidence>
<accession>A0ABD1NSS9</accession>
<dbReference type="AlphaFoldDB" id="A0ABD1NSS9"/>
<feature type="region of interest" description="Disordered" evidence="1">
    <location>
        <begin position="443"/>
        <end position="479"/>
    </location>
</feature>
<dbReference type="PANTHER" id="PTHR35120:SF2">
    <property type="entry name" value="AMINOTRANSFERASE-LIKE PLANT MOBILE DOMAIN-CONTAINING PROTEIN"/>
    <property type="match status" value="1"/>
</dbReference>
<dbReference type="EMBL" id="JBFOLK010000300">
    <property type="protein sequence ID" value="KAL2454684.1"/>
    <property type="molecule type" value="Genomic_DNA"/>
</dbReference>
<dbReference type="PANTHER" id="PTHR35120">
    <property type="entry name" value="HISTONE ACETYLTRANSFERASE KAT6B-LIKE"/>
    <property type="match status" value="1"/>
</dbReference>
<protein>
    <submittedName>
        <fullName evidence="2">Uncharacterized protein</fullName>
    </submittedName>
</protein>
<feature type="compositionally biased region" description="Polar residues" evidence="1">
    <location>
        <begin position="97"/>
        <end position="107"/>
    </location>
</feature>
<comment type="caution">
    <text evidence="2">The sequence shown here is derived from an EMBL/GenBank/DDBJ whole genome shotgun (WGS) entry which is preliminary data.</text>
</comment>
<proteinExistence type="predicted"/>
<gene>
    <name evidence="2" type="ORF">Adt_47815</name>
</gene>
<feature type="region of interest" description="Disordered" evidence="1">
    <location>
        <begin position="759"/>
        <end position="780"/>
    </location>
</feature>
<feature type="compositionally biased region" description="Basic and acidic residues" evidence="1">
    <location>
        <begin position="759"/>
        <end position="772"/>
    </location>
</feature>
<feature type="region of interest" description="Disordered" evidence="1">
    <location>
        <begin position="1"/>
        <end position="127"/>
    </location>
</feature>
<reference evidence="3" key="1">
    <citation type="submission" date="2024-07" db="EMBL/GenBank/DDBJ databases">
        <title>Two chromosome-level genome assemblies of Korean endemic species Abeliophyllum distichum and Forsythia ovata (Oleaceae).</title>
        <authorList>
            <person name="Jang H."/>
        </authorList>
    </citation>
    <scope>NUCLEOTIDE SEQUENCE [LARGE SCALE GENOMIC DNA]</scope>
</reference>
<evidence type="ECO:0000313" key="2">
    <source>
        <dbReference type="EMBL" id="KAL2454684.1"/>
    </source>
</evidence>
<organism evidence="2 3">
    <name type="scientific">Abeliophyllum distichum</name>
    <dbReference type="NCBI Taxonomy" id="126358"/>
    <lineage>
        <taxon>Eukaryota</taxon>
        <taxon>Viridiplantae</taxon>
        <taxon>Streptophyta</taxon>
        <taxon>Embryophyta</taxon>
        <taxon>Tracheophyta</taxon>
        <taxon>Spermatophyta</taxon>
        <taxon>Magnoliopsida</taxon>
        <taxon>eudicotyledons</taxon>
        <taxon>Gunneridae</taxon>
        <taxon>Pentapetalae</taxon>
        <taxon>asterids</taxon>
        <taxon>lamiids</taxon>
        <taxon>Lamiales</taxon>
        <taxon>Oleaceae</taxon>
        <taxon>Forsythieae</taxon>
        <taxon>Abeliophyllum</taxon>
    </lineage>
</organism>
<feature type="compositionally biased region" description="Acidic residues" evidence="1">
    <location>
        <begin position="460"/>
        <end position="479"/>
    </location>
</feature>
<feature type="compositionally biased region" description="Basic residues" evidence="1">
    <location>
        <begin position="108"/>
        <end position="124"/>
    </location>
</feature>
<keyword evidence="3" id="KW-1185">Reference proteome</keyword>
<feature type="compositionally biased region" description="Basic and acidic residues" evidence="1">
    <location>
        <begin position="443"/>
        <end position="459"/>
    </location>
</feature>
<sequence length="780" mass="89362">MSSPSLSPQPPQEDELQLQQQLQETHEPVIMDQDSQTLIHEIADQPDPDMAPEEAQAEEQENPEAPKVQESVSSGKSLSLDELHVVPPITDPHVTVSEGTVTTPSHNPHNRRGVNKRKKGKPNVKKQQAIEKKLQSLMEKLNPIPFIPPKILDFSKHEKLLKKLGLWDFVHIEFDRDIRVDLIAQLVATYDPKPRCSYVNEFRIAVNRADLARAFKLPVKKEKGNVGGVESVDLDSELVSDESIGFIEDFVSDWVLLHEDLWMTPKEVLNWMRMIKDGHPEKVDWATLFWFMMEKELTQGEHLGDCYYASHFQYLIKSQREEVLLREEETATEKVELDVDADVDVDVDVEAKEEEEDGINDEDVKVGVVGEVQEVEGNVMEGLSIELTLGQDVVEEEEEAKDAEMMDVDKCKEDDELEEGAEQGRWILDGKNNMGRHFMERCSMEEGRGFGSLDDRKEDEGDMEEEEGEEGEEGEEEAGDGLNVLSNVDALEGDGLTGNLLQTMEANLMGFGSQGQLRDHATVDLRADMQHMDSAAPFFNNTGKRMVEHDTHHSLNDSNKRLRINDTWDHKPEDFGTCMGQIQHFVERARVLYEEKEQAQEHLNLNQQILLNELQKRDNMIEHLHKTKLEEIQKRDREIYRYERELYLMGSVLDGYRKALKETQKAFAEYRQSAQLPEEPVYKDAGPGGLMLSTAEIEKLHKKQEEEYRMNCLILEQKAKEAEEDYTGQFQVFLEKINMLDNKLTGLETDAKDLIDGYRKPKIPKTEEKVSEVSEPLPNE</sequence>
<evidence type="ECO:0000256" key="1">
    <source>
        <dbReference type="SAM" id="MobiDB-lite"/>
    </source>
</evidence>
<feature type="compositionally biased region" description="Acidic residues" evidence="1">
    <location>
        <begin position="44"/>
        <end position="62"/>
    </location>
</feature>